<proteinExistence type="predicted"/>
<dbReference type="Proteomes" id="UP000240527">
    <property type="component" value="Chromosome"/>
</dbReference>
<sequence>MTEEEWRSSAWRTVDDLAKEGLSGPGGHARALVTVAMLLKSCPLTISRRYGYADAGFFELQVLAANARLMDDDHAIPRADEAVETLFVALSVQLNALDALHHELEGDLAPAEPNEDWRVAYPDGEAFLIPRGGLHRTSARREDAPWQITLRWRDLMPHHRLLPVELNGVAIELHWRDMASAWPASAPFGAGFFTGVAFEDDLPGKDFVVTGVTCANHNGQVRDRLEAAHDAQCVALILPELTMPPEQVDVLQEHLRQRIRWASAQPISAPALIVAGSWHVPVDEAGRMGNVAPVFDAYGEPILHHTKLLAYNAGGAPERIVAGDRLHVLVTEDRLIGFGVCLDFCERLEGAYFPEFDIDYALVTSCGEDKTMLGHIATARDMITRFRSRAFVVQHRYPPFTPPGATQPIGYVLPPRDDPSADPNNTRVHDVFSVHPSD</sequence>
<reference evidence="1 2" key="1">
    <citation type="journal article" date="2015" name="Biotechnol. Bioeng.">
        <title>Genome sequence and phenotypic characterization of Caulobacter segnis.</title>
        <authorList>
            <person name="Patel S."/>
            <person name="Fletcher B."/>
            <person name="Scott D.C."/>
            <person name="Ely B."/>
        </authorList>
    </citation>
    <scope>NUCLEOTIDE SEQUENCE [LARGE SCALE GENOMIC DNA]</scope>
    <source>
        <strain evidence="1 2">TK0059</strain>
    </source>
</reference>
<organism evidence="1 2">
    <name type="scientific">Caulobacter segnis</name>
    <dbReference type="NCBI Taxonomy" id="88688"/>
    <lineage>
        <taxon>Bacteria</taxon>
        <taxon>Pseudomonadati</taxon>
        <taxon>Pseudomonadota</taxon>
        <taxon>Alphaproteobacteria</taxon>
        <taxon>Caulobacterales</taxon>
        <taxon>Caulobacteraceae</taxon>
        <taxon>Caulobacter</taxon>
    </lineage>
</organism>
<keyword evidence="2" id="KW-1185">Reference proteome</keyword>
<evidence type="ECO:0000313" key="1">
    <source>
        <dbReference type="EMBL" id="AVQ02726.1"/>
    </source>
</evidence>
<name>A0ABN5IUQ3_9CAUL</name>
<dbReference type="InterPro" id="IPR036526">
    <property type="entry name" value="C-N_Hydrolase_sf"/>
</dbReference>
<accession>A0ABN5IUQ3</accession>
<protein>
    <recommendedName>
        <fullName evidence="3">CN hydrolase domain-containing protein</fullName>
    </recommendedName>
</protein>
<gene>
    <name evidence="1" type="ORF">B7G68_13220</name>
</gene>
<evidence type="ECO:0000313" key="2">
    <source>
        <dbReference type="Proteomes" id="UP000240527"/>
    </source>
</evidence>
<dbReference type="Gene3D" id="3.60.110.10">
    <property type="entry name" value="Carbon-nitrogen hydrolase"/>
    <property type="match status" value="1"/>
</dbReference>
<dbReference type="SUPFAM" id="SSF56317">
    <property type="entry name" value="Carbon-nitrogen hydrolase"/>
    <property type="match status" value="1"/>
</dbReference>
<evidence type="ECO:0008006" key="3">
    <source>
        <dbReference type="Google" id="ProtNLM"/>
    </source>
</evidence>
<dbReference type="RefSeq" id="WP_013079692.1">
    <property type="nucleotide sequence ID" value="NZ_CP027850.1"/>
</dbReference>
<dbReference type="EMBL" id="CP027850">
    <property type="protein sequence ID" value="AVQ02726.1"/>
    <property type="molecule type" value="Genomic_DNA"/>
</dbReference>